<dbReference type="OrthoDB" id="9800193at2"/>
<dbReference type="InterPro" id="IPR008125">
    <property type="entry name" value="Streptothricin_AcTrfase"/>
</dbReference>
<dbReference type="AlphaFoldDB" id="A0A2R4CB87"/>
<dbReference type="InterPro" id="IPR000182">
    <property type="entry name" value="GNAT_dom"/>
</dbReference>
<feature type="compositionally biased region" description="Low complexity" evidence="3">
    <location>
        <begin position="16"/>
        <end position="26"/>
    </location>
</feature>
<dbReference type="Gene3D" id="3.40.630.30">
    <property type="match status" value="1"/>
</dbReference>
<dbReference type="GO" id="GO:0016747">
    <property type="term" value="F:acyltransferase activity, transferring groups other than amino-acyl groups"/>
    <property type="evidence" value="ECO:0007669"/>
    <property type="project" value="InterPro"/>
</dbReference>
<evidence type="ECO:0000313" key="5">
    <source>
        <dbReference type="EMBL" id="AVR96861.1"/>
    </source>
</evidence>
<keyword evidence="6" id="KW-1185">Reference proteome</keyword>
<dbReference type="KEGG" id="masz:C9I28_15200"/>
<dbReference type="PRINTS" id="PR01754">
    <property type="entry name" value="SACTRNSFRASE"/>
</dbReference>
<feature type="region of interest" description="Disordered" evidence="3">
    <location>
        <begin position="1"/>
        <end position="35"/>
    </location>
</feature>
<dbReference type="PANTHER" id="PTHR43877:SF2">
    <property type="entry name" value="AMINOALKYLPHOSPHONATE N-ACETYLTRANSFERASE-RELATED"/>
    <property type="match status" value="1"/>
</dbReference>
<dbReference type="InterPro" id="IPR050832">
    <property type="entry name" value="Bact_Acetyltransf"/>
</dbReference>
<gene>
    <name evidence="5" type="ORF">C9I28_15200</name>
</gene>
<proteinExistence type="predicted"/>
<evidence type="ECO:0000256" key="3">
    <source>
        <dbReference type="SAM" id="MobiDB-lite"/>
    </source>
</evidence>
<name>A0A2R4CB87_9BURK</name>
<dbReference type="InterPro" id="IPR016181">
    <property type="entry name" value="Acyl_CoA_acyltransferase"/>
</dbReference>
<dbReference type="Proteomes" id="UP000240505">
    <property type="component" value="Chromosome"/>
</dbReference>
<dbReference type="SUPFAM" id="SSF55729">
    <property type="entry name" value="Acyl-CoA N-acyltransferases (Nat)"/>
    <property type="match status" value="1"/>
</dbReference>
<dbReference type="CDD" id="cd04301">
    <property type="entry name" value="NAT_SF"/>
    <property type="match status" value="1"/>
</dbReference>
<sequence length="246" mass="25836">MRGGRTSKRSWTAGPRSTRSWSSTSRPAKKAPPCCITGHGPEHGLDCAAGHATLALFDTASTMPPPYVIASLPRLDANALAYCDFSFDVTAVAVPPFSGNDIAATVAVAPYRKDYGGGDDLVPEPDGVLLVAHSPAAVDGGSTTVLGYVLLSRDWTGLALVDDIAVDRASRGLGIGRALLDGARDWARAAGLAGLRLETQSTNVPACRFYARQGLQLGGADRLLYAALPGLAHETALFWYQLFAPR</sequence>
<protein>
    <recommendedName>
        <fullName evidence="4">N-acetyltransferase domain-containing protein</fullName>
    </recommendedName>
</protein>
<keyword evidence="1" id="KW-0808">Transferase</keyword>
<feature type="domain" description="N-acetyltransferase" evidence="4">
    <location>
        <begin position="92"/>
        <end position="245"/>
    </location>
</feature>
<dbReference type="Pfam" id="PF00583">
    <property type="entry name" value="Acetyltransf_1"/>
    <property type="match status" value="1"/>
</dbReference>
<evidence type="ECO:0000313" key="6">
    <source>
        <dbReference type="Proteomes" id="UP000240505"/>
    </source>
</evidence>
<evidence type="ECO:0000256" key="1">
    <source>
        <dbReference type="ARBA" id="ARBA00022679"/>
    </source>
</evidence>
<reference evidence="5 6" key="1">
    <citation type="submission" date="2018-03" db="EMBL/GenBank/DDBJ databases">
        <title>Massilia armeniaca sp. nov., isolated from desert soil.</title>
        <authorList>
            <person name="Huang H."/>
            <person name="Ren M."/>
        </authorList>
    </citation>
    <scope>NUCLEOTIDE SEQUENCE [LARGE SCALE GENOMIC DNA]</scope>
    <source>
        <strain evidence="5 6">ZMN-3</strain>
    </source>
</reference>
<keyword evidence="2" id="KW-0012">Acyltransferase</keyword>
<dbReference type="PANTHER" id="PTHR43877">
    <property type="entry name" value="AMINOALKYLPHOSPHONATE N-ACETYLTRANSFERASE-RELATED-RELATED"/>
    <property type="match status" value="1"/>
</dbReference>
<dbReference type="PROSITE" id="PS51186">
    <property type="entry name" value="GNAT"/>
    <property type="match status" value="1"/>
</dbReference>
<dbReference type="EMBL" id="CP028324">
    <property type="protein sequence ID" value="AVR96861.1"/>
    <property type="molecule type" value="Genomic_DNA"/>
</dbReference>
<accession>A0A2R4CB87</accession>
<evidence type="ECO:0000259" key="4">
    <source>
        <dbReference type="PROSITE" id="PS51186"/>
    </source>
</evidence>
<organism evidence="5 6">
    <name type="scientific">Pseudoduganella armeniaca</name>
    <dbReference type="NCBI Taxonomy" id="2072590"/>
    <lineage>
        <taxon>Bacteria</taxon>
        <taxon>Pseudomonadati</taxon>
        <taxon>Pseudomonadota</taxon>
        <taxon>Betaproteobacteria</taxon>
        <taxon>Burkholderiales</taxon>
        <taxon>Oxalobacteraceae</taxon>
        <taxon>Telluria group</taxon>
        <taxon>Pseudoduganella</taxon>
    </lineage>
</organism>
<evidence type="ECO:0000256" key="2">
    <source>
        <dbReference type="ARBA" id="ARBA00023315"/>
    </source>
</evidence>